<dbReference type="EC" id="2.3.1.133" evidence="3"/>
<reference evidence="3" key="1">
    <citation type="submission" date="2014-07" db="EMBL/GenBank/DDBJ databases">
        <title>Identification of a novel salt tolerance gene in wild soybean by whole-genome sequencing.</title>
        <authorList>
            <person name="Lam H.-M."/>
            <person name="Qi X."/>
            <person name="Li M.-W."/>
            <person name="Liu X."/>
            <person name="Xie M."/>
            <person name="Ni M."/>
            <person name="Xu X."/>
        </authorList>
    </citation>
    <scope>NUCLEOTIDE SEQUENCE [LARGE SCALE GENOMIC DNA]</scope>
    <source>
        <tissue evidence="3">Root</tissue>
    </source>
</reference>
<evidence type="ECO:0000256" key="2">
    <source>
        <dbReference type="ARBA" id="ARBA00022679"/>
    </source>
</evidence>
<dbReference type="InterPro" id="IPR023213">
    <property type="entry name" value="CAT-like_dom_sf"/>
</dbReference>
<gene>
    <name evidence="3" type="ORF">glysoja_034201</name>
</gene>
<evidence type="ECO:0000313" key="3">
    <source>
        <dbReference type="EMBL" id="KHN48578.1"/>
    </source>
</evidence>
<dbReference type="PANTHER" id="PTHR31147:SF66">
    <property type="entry name" value="OS05G0315700 PROTEIN"/>
    <property type="match status" value="1"/>
</dbReference>
<dbReference type="InterPro" id="IPR050898">
    <property type="entry name" value="Plant_acyltransferase"/>
</dbReference>
<dbReference type="GO" id="GO:0047172">
    <property type="term" value="F:shikimate O-hydroxycinnamoyltransferase activity"/>
    <property type="evidence" value="ECO:0007669"/>
    <property type="project" value="UniProtKB-EC"/>
</dbReference>
<dbReference type="PANTHER" id="PTHR31147">
    <property type="entry name" value="ACYL TRANSFERASE 4"/>
    <property type="match status" value="1"/>
</dbReference>
<dbReference type="Proteomes" id="UP000053555">
    <property type="component" value="Unassembled WGS sequence"/>
</dbReference>
<sequence length="175" mass="19610">YTSFEVLAAHVWRSWARAIGFPPNQKLKLVFSVNVRNRVKPGLPEGYYGNAFVLGCAETSAKELEERGIGFGSGLVKRAKERVGNEHVREVMELVWERKACPDPVGVLIVSQWSRLGLEKIDVGMGKLLHVGPVCCDRYCLFLPLREHCVSVKVMVAVPTLAVDNYQLFMRASHL</sequence>
<accession>A0A0B2SUG1</accession>
<evidence type="ECO:0000256" key="1">
    <source>
        <dbReference type="ARBA" id="ARBA00009861"/>
    </source>
</evidence>
<dbReference type="EMBL" id="KN639434">
    <property type="protein sequence ID" value="KHN48578.1"/>
    <property type="molecule type" value="Genomic_DNA"/>
</dbReference>
<dbReference type="Pfam" id="PF02458">
    <property type="entry name" value="Transferase"/>
    <property type="match status" value="1"/>
</dbReference>
<proteinExistence type="inferred from homology"/>
<dbReference type="Gene3D" id="3.30.559.10">
    <property type="entry name" value="Chloramphenicol acetyltransferase-like domain"/>
    <property type="match status" value="1"/>
</dbReference>
<comment type="similarity">
    <text evidence="1">Belongs to the plant acyltransferase family.</text>
</comment>
<dbReference type="AlphaFoldDB" id="A0A0B2SUG1"/>
<keyword evidence="2 3" id="KW-0808">Transferase</keyword>
<keyword evidence="3" id="KW-0012">Acyltransferase</keyword>
<organism evidence="3">
    <name type="scientific">Glycine soja</name>
    <name type="common">Wild soybean</name>
    <dbReference type="NCBI Taxonomy" id="3848"/>
    <lineage>
        <taxon>Eukaryota</taxon>
        <taxon>Viridiplantae</taxon>
        <taxon>Streptophyta</taxon>
        <taxon>Embryophyta</taxon>
        <taxon>Tracheophyta</taxon>
        <taxon>Spermatophyta</taxon>
        <taxon>Magnoliopsida</taxon>
        <taxon>eudicotyledons</taxon>
        <taxon>Gunneridae</taxon>
        <taxon>Pentapetalae</taxon>
        <taxon>rosids</taxon>
        <taxon>fabids</taxon>
        <taxon>Fabales</taxon>
        <taxon>Fabaceae</taxon>
        <taxon>Papilionoideae</taxon>
        <taxon>50 kb inversion clade</taxon>
        <taxon>NPAAA clade</taxon>
        <taxon>indigoferoid/millettioid clade</taxon>
        <taxon>Phaseoleae</taxon>
        <taxon>Glycine</taxon>
        <taxon>Glycine subgen. Soja</taxon>
    </lineage>
</organism>
<protein>
    <submittedName>
        <fullName evidence="3">Omega-hydroxypalmitate O-feruloyl transferase</fullName>
        <ecNumber evidence="3">2.3.1.133</ecNumber>
    </submittedName>
</protein>
<name>A0A0B2SUG1_GLYSO</name>
<feature type="non-terminal residue" evidence="3">
    <location>
        <position position="1"/>
    </location>
</feature>